<keyword evidence="4" id="KW-1185">Reference proteome</keyword>
<evidence type="ECO:0000313" key="4">
    <source>
        <dbReference type="Proteomes" id="UP001152320"/>
    </source>
</evidence>
<dbReference type="EMBL" id="JAIZAY010000016">
    <property type="protein sequence ID" value="KAJ8027165.1"/>
    <property type="molecule type" value="Genomic_DNA"/>
</dbReference>
<dbReference type="PANTHER" id="PTHR11505">
    <property type="entry name" value="L1 TRANSPOSABLE ELEMENT-RELATED"/>
    <property type="match status" value="1"/>
</dbReference>
<feature type="coiled-coil region" evidence="1">
    <location>
        <begin position="92"/>
        <end position="126"/>
    </location>
</feature>
<dbReference type="AlphaFoldDB" id="A0A9Q0YSX9"/>
<organism evidence="3 4">
    <name type="scientific">Holothuria leucospilota</name>
    <name type="common">Black long sea cucumber</name>
    <name type="synonym">Mertensiothuria leucospilota</name>
    <dbReference type="NCBI Taxonomy" id="206669"/>
    <lineage>
        <taxon>Eukaryota</taxon>
        <taxon>Metazoa</taxon>
        <taxon>Echinodermata</taxon>
        <taxon>Eleutherozoa</taxon>
        <taxon>Echinozoa</taxon>
        <taxon>Holothuroidea</taxon>
        <taxon>Aspidochirotacea</taxon>
        <taxon>Aspidochirotida</taxon>
        <taxon>Holothuriidae</taxon>
        <taxon>Holothuria</taxon>
    </lineage>
</organism>
<dbReference type="InterPro" id="IPR004244">
    <property type="entry name" value="Transposase_22"/>
</dbReference>
<protein>
    <submittedName>
        <fullName evidence="3">Uncharacterized protein</fullName>
    </submittedName>
</protein>
<evidence type="ECO:0000313" key="3">
    <source>
        <dbReference type="EMBL" id="KAJ8027165.1"/>
    </source>
</evidence>
<feature type="compositionally biased region" description="Polar residues" evidence="2">
    <location>
        <begin position="24"/>
        <end position="36"/>
    </location>
</feature>
<feature type="region of interest" description="Disordered" evidence="2">
    <location>
        <begin position="1"/>
        <end position="36"/>
    </location>
</feature>
<keyword evidence="1" id="KW-0175">Coiled coil</keyword>
<proteinExistence type="predicted"/>
<name>A0A9Q0YSX9_HOLLE</name>
<comment type="caution">
    <text evidence="3">The sequence shown here is derived from an EMBL/GenBank/DDBJ whole genome shotgun (WGS) entry which is preliminary data.</text>
</comment>
<reference evidence="3" key="1">
    <citation type="submission" date="2021-10" db="EMBL/GenBank/DDBJ databases">
        <title>Tropical sea cucumber genome reveals ecological adaptation and Cuvierian tubules defense mechanism.</title>
        <authorList>
            <person name="Chen T."/>
        </authorList>
    </citation>
    <scope>NUCLEOTIDE SEQUENCE</scope>
    <source>
        <strain evidence="3">Nanhai2018</strain>
        <tissue evidence="3">Muscle</tissue>
    </source>
</reference>
<evidence type="ECO:0000256" key="2">
    <source>
        <dbReference type="SAM" id="MobiDB-lite"/>
    </source>
</evidence>
<sequence length="257" mass="29718">MADARPRGRPPGSKNKKKDELPLSQPSVTPFQLRPSRSLTQLPALEYESSEGDVAVSTGLQSLDLAIQNITTELQNIHSEFAKSIEEHAKLISSLQEKNVTLAKKVDELEKRQKDQEQLLNKQERHSRRNNFRIVGIKQEKDEDCLKIASGILCKMGFPDPKLERAHRDGRAVEGRDRHILVKLSFFQDKVKVMKNARRLLEGENFYITDDLTKKDLSEKRRWRDQVSDLYRQGTRLHFSGGYWRDSTGKPFNFHHE</sequence>
<dbReference type="Gene3D" id="3.30.70.1820">
    <property type="entry name" value="L1 transposable element, RRM domain"/>
    <property type="match status" value="1"/>
</dbReference>
<evidence type="ECO:0000256" key="1">
    <source>
        <dbReference type="SAM" id="Coils"/>
    </source>
</evidence>
<dbReference type="OrthoDB" id="10059413at2759"/>
<gene>
    <name evidence="3" type="ORF">HOLleu_32226</name>
</gene>
<dbReference type="Proteomes" id="UP001152320">
    <property type="component" value="Chromosome 16"/>
</dbReference>
<accession>A0A9Q0YSX9</accession>